<evidence type="ECO:0000256" key="7">
    <source>
        <dbReference type="SAM" id="Phobius"/>
    </source>
</evidence>
<evidence type="ECO:0000313" key="8">
    <source>
        <dbReference type="EMBL" id="KKZ70168.1"/>
    </source>
</evidence>
<keyword evidence="6 7" id="KW-0472">Membrane</keyword>
<feature type="transmembrane region" description="Helical" evidence="7">
    <location>
        <begin position="307"/>
        <end position="327"/>
    </location>
</feature>
<keyword evidence="5 7" id="KW-1133">Transmembrane helix</keyword>
<organism evidence="8 9">
    <name type="scientific">Streptomyces showdoensis</name>
    <dbReference type="NCBI Taxonomy" id="68268"/>
    <lineage>
        <taxon>Bacteria</taxon>
        <taxon>Bacillati</taxon>
        <taxon>Actinomycetota</taxon>
        <taxon>Actinomycetes</taxon>
        <taxon>Kitasatosporales</taxon>
        <taxon>Streptomycetaceae</taxon>
        <taxon>Streptomyces</taxon>
    </lineage>
</organism>
<reference evidence="8 9" key="1">
    <citation type="submission" date="2015-05" db="EMBL/GenBank/DDBJ databases">
        <title>Draft Genome assembly of Streptomyces showdoensis.</title>
        <authorList>
            <person name="Thapa K.K."/>
            <person name="Metsa-Ketela M."/>
        </authorList>
    </citation>
    <scope>NUCLEOTIDE SEQUENCE [LARGE SCALE GENOMIC DNA]</scope>
    <source>
        <strain evidence="8 9">ATCC 15227</strain>
    </source>
</reference>
<dbReference type="PANTHER" id="PTHR23513">
    <property type="entry name" value="INTEGRAL MEMBRANE EFFLUX PROTEIN-RELATED"/>
    <property type="match status" value="1"/>
</dbReference>
<dbReference type="SUPFAM" id="SSF103473">
    <property type="entry name" value="MFS general substrate transporter"/>
    <property type="match status" value="1"/>
</dbReference>
<keyword evidence="4 7" id="KW-0812">Transmembrane</keyword>
<comment type="caution">
    <text evidence="8">The sequence shown here is derived from an EMBL/GenBank/DDBJ whole genome shotgun (WGS) entry which is preliminary data.</text>
</comment>
<feature type="transmembrane region" description="Helical" evidence="7">
    <location>
        <begin position="375"/>
        <end position="395"/>
    </location>
</feature>
<dbReference type="EMBL" id="LAQS01000066">
    <property type="protein sequence ID" value="KKZ70168.1"/>
    <property type="molecule type" value="Genomic_DNA"/>
</dbReference>
<feature type="transmembrane region" description="Helical" evidence="7">
    <location>
        <begin position="166"/>
        <end position="186"/>
    </location>
</feature>
<keyword evidence="3" id="KW-1003">Cell membrane</keyword>
<feature type="transmembrane region" description="Helical" evidence="7">
    <location>
        <begin position="77"/>
        <end position="94"/>
    </location>
</feature>
<feature type="transmembrane region" description="Helical" evidence="7">
    <location>
        <begin position="140"/>
        <end position="160"/>
    </location>
</feature>
<feature type="transmembrane region" description="Helical" evidence="7">
    <location>
        <begin position="9"/>
        <end position="33"/>
    </location>
</feature>
<keyword evidence="2" id="KW-0813">Transport</keyword>
<evidence type="ECO:0000256" key="6">
    <source>
        <dbReference type="ARBA" id="ARBA00023136"/>
    </source>
</evidence>
<feature type="transmembrane region" description="Helical" evidence="7">
    <location>
        <begin position="45"/>
        <end position="65"/>
    </location>
</feature>
<evidence type="ECO:0000256" key="4">
    <source>
        <dbReference type="ARBA" id="ARBA00022692"/>
    </source>
</evidence>
<dbReference type="Proteomes" id="UP000265325">
    <property type="component" value="Unassembled WGS sequence"/>
</dbReference>
<evidence type="ECO:0000256" key="1">
    <source>
        <dbReference type="ARBA" id="ARBA00004429"/>
    </source>
</evidence>
<feature type="transmembrane region" description="Helical" evidence="7">
    <location>
        <begin position="256"/>
        <end position="278"/>
    </location>
</feature>
<dbReference type="InterPro" id="IPR036259">
    <property type="entry name" value="MFS_trans_sf"/>
</dbReference>
<dbReference type="InterPro" id="IPR011701">
    <property type="entry name" value="MFS"/>
</dbReference>
<feature type="transmembrane region" description="Helical" evidence="7">
    <location>
        <begin position="285"/>
        <end position="301"/>
    </location>
</feature>
<feature type="transmembrane region" description="Helical" evidence="7">
    <location>
        <begin position="100"/>
        <end position="119"/>
    </location>
</feature>
<sequence>MTGERTRRGLFGTGVLVGLMAEQVVMFSVPLLIFQQTRQVSSLGVAYAVEWLPCLLAYPFAGLVADRDGGPRLFSRANTARAAVLACAVLLVALRPEWTVPVLMTTGALLSTLVAPIRMSIEKVVPQLAQGSDLARTQSLVQNMELLAMALGPGLAMVAVLFLGKVWLLALAGALFAAAASCWLVLPRTAAAAPAEARGAGAIVTELALGWRLLVGNRPVMLLAGLNFAINLVFSTVLAANAAVVTGVLKAPESQYAMLNMFVGIVGLLNLLLTPLLLRKFDVNFLGSLGYTVLTGCLLLLGTASSFWLYAAAFVVAMSGVAYFNIFNRTQRVKAIPREHLGKVMGPFFLVGLLSYPMGGLLISTFGASVGPQRLVAALAVLLGVYGAVFMPLTIRSFRAKEVSRVGAGTEPALSGGQ</sequence>
<accession>A0A2P2GF78</accession>
<dbReference type="Pfam" id="PF07690">
    <property type="entry name" value="MFS_1"/>
    <property type="match status" value="1"/>
</dbReference>
<feature type="transmembrane region" description="Helical" evidence="7">
    <location>
        <begin position="348"/>
        <end position="369"/>
    </location>
</feature>
<dbReference type="PANTHER" id="PTHR23513:SF9">
    <property type="entry name" value="ENTEROBACTIN EXPORTER ENTS"/>
    <property type="match status" value="1"/>
</dbReference>
<gene>
    <name evidence="8" type="ORF">VO63_30295</name>
</gene>
<proteinExistence type="predicted"/>
<dbReference type="OrthoDB" id="3332648at2"/>
<dbReference type="RefSeq" id="WP_046911268.1">
    <property type="nucleotide sequence ID" value="NZ_BAAAXG010000026.1"/>
</dbReference>
<feature type="transmembrane region" description="Helical" evidence="7">
    <location>
        <begin position="220"/>
        <end position="244"/>
    </location>
</feature>
<dbReference type="AlphaFoldDB" id="A0A2P2GF78"/>
<dbReference type="Gene3D" id="1.20.1250.20">
    <property type="entry name" value="MFS general substrate transporter like domains"/>
    <property type="match status" value="1"/>
</dbReference>
<protein>
    <submittedName>
        <fullName evidence="8">MFS transporter</fullName>
    </submittedName>
</protein>
<evidence type="ECO:0000256" key="5">
    <source>
        <dbReference type="ARBA" id="ARBA00022989"/>
    </source>
</evidence>
<dbReference type="GO" id="GO:0022857">
    <property type="term" value="F:transmembrane transporter activity"/>
    <property type="evidence" value="ECO:0007669"/>
    <property type="project" value="InterPro"/>
</dbReference>
<evidence type="ECO:0000256" key="2">
    <source>
        <dbReference type="ARBA" id="ARBA00022448"/>
    </source>
</evidence>
<comment type="subcellular location">
    <subcellularLocation>
        <location evidence="1">Cell inner membrane</location>
        <topology evidence="1">Multi-pass membrane protein</topology>
    </subcellularLocation>
</comment>
<keyword evidence="9" id="KW-1185">Reference proteome</keyword>
<evidence type="ECO:0000256" key="3">
    <source>
        <dbReference type="ARBA" id="ARBA00022475"/>
    </source>
</evidence>
<dbReference type="GO" id="GO:0005886">
    <property type="term" value="C:plasma membrane"/>
    <property type="evidence" value="ECO:0007669"/>
    <property type="project" value="UniProtKB-SubCell"/>
</dbReference>
<name>A0A2P2GF78_STREW</name>
<evidence type="ECO:0000313" key="9">
    <source>
        <dbReference type="Proteomes" id="UP000265325"/>
    </source>
</evidence>